<dbReference type="PANTHER" id="PTHR42855">
    <property type="entry name" value="ABC TRANSPORTER ATP-BINDING SUBUNIT"/>
    <property type="match status" value="1"/>
</dbReference>
<dbReference type="Pfam" id="PF00005">
    <property type="entry name" value="ABC_tran"/>
    <property type="match status" value="2"/>
</dbReference>
<protein>
    <submittedName>
        <fullName evidence="6">Putative ABC transporter ATP-binding protein YheS</fullName>
    </submittedName>
</protein>
<dbReference type="GO" id="GO:0005524">
    <property type="term" value="F:ATP binding"/>
    <property type="evidence" value="ECO:0007669"/>
    <property type="project" value="UniProtKB-KW"/>
</dbReference>
<dbReference type="SUPFAM" id="SSF52540">
    <property type="entry name" value="P-loop containing nucleoside triphosphate hydrolases"/>
    <property type="match status" value="2"/>
</dbReference>
<dbReference type="PROSITE" id="PS50893">
    <property type="entry name" value="ABC_TRANSPORTER_2"/>
    <property type="match status" value="2"/>
</dbReference>
<feature type="domain" description="ABC transporter" evidence="5">
    <location>
        <begin position="4"/>
        <end position="263"/>
    </location>
</feature>
<dbReference type="InterPro" id="IPR051309">
    <property type="entry name" value="ABCF_ATPase"/>
</dbReference>
<dbReference type="GO" id="GO:0003677">
    <property type="term" value="F:DNA binding"/>
    <property type="evidence" value="ECO:0007669"/>
    <property type="project" value="InterPro"/>
</dbReference>
<dbReference type="InterPro" id="IPR032524">
    <property type="entry name" value="ABC_tran_C"/>
</dbReference>
<reference evidence="6" key="1">
    <citation type="submission" date="2019-08" db="EMBL/GenBank/DDBJ databases">
        <authorList>
            <person name="Kucharzyk K."/>
            <person name="Murdoch R.W."/>
            <person name="Higgins S."/>
            <person name="Loffler F."/>
        </authorList>
    </citation>
    <scope>NUCLEOTIDE SEQUENCE</scope>
</reference>
<dbReference type="SMART" id="SM00382">
    <property type="entry name" value="AAA"/>
    <property type="match status" value="2"/>
</dbReference>
<evidence type="ECO:0000256" key="4">
    <source>
        <dbReference type="SAM" id="Coils"/>
    </source>
</evidence>
<evidence type="ECO:0000256" key="3">
    <source>
        <dbReference type="ARBA" id="ARBA00022840"/>
    </source>
</evidence>
<sequence>MIVLSCNDVSKAYVVENIIENISFTVDDNEKVGLIGLNGAGKTTLFNILTERLEPDQGSIFRAKGKKLGYLKQNTNIESEKSIMNEMLTIYDNVIKMEEELHELSHKISSFTENDDPGILEKLMNTYACLSEKFEDEDGYSFKSHIKGVLRGLGFSDSEFDKPINLLSGGQKSRVMLAKLLLEKADILLLDEPTNHLDIEAISWLEKYIKDFKGAVILISHDRYFLDNTVERVFLMENKFLKAYNGNYTEFMKKRKSELELEMKQYEEYEKEIERQEEMIRRLHAYGSKRNIRQAFSRQKALDKIKKMDKPSQDSRKVKLRFTPKIKSGRDVLKVEKMGISFNEFEVFNNLNMEIYRGEKVGIIGPNGIGKTTLLKTVAGKLVDYKGNLTLGHYVQTGYYDQEQTNLDSENTVIDEIWDENPTLNYYDIRTMLAQFLFNGDDLYKIVGDLSGGEKGRLSLLKLMTSNANFLLMDEPTNHLDIDSKEVLEDALLNYEGTVLVVSHDRYFLNKVANKIYDMSKDGISPYLGNYDYYLQKKAELEENEDDVSASKTKTQIIAEKKKEREIIRGRQQREKGIKKIEEQIEMHENEISVLEDKLCQPSTYDDKFLIIELNEKLNIQKIELEELYNQWAEIQDN</sequence>
<dbReference type="PROSITE" id="PS00211">
    <property type="entry name" value="ABC_TRANSPORTER_1"/>
    <property type="match status" value="1"/>
</dbReference>
<dbReference type="FunFam" id="3.40.50.300:FF:000011">
    <property type="entry name" value="Putative ABC transporter ATP-binding component"/>
    <property type="match status" value="1"/>
</dbReference>
<dbReference type="InterPro" id="IPR003439">
    <property type="entry name" value="ABC_transporter-like_ATP-bd"/>
</dbReference>
<evidence type="ECO:0000259" key="5">
    <source>
        <dbReference type="PROSITE" id="PS50893"/>
    </source>
</evidence>
<keyword evidence="3 6" id="KW-0067">ATP-binding</keyword>
<keyword evidence="1" id="KW-0677">Repeat</keyword>
<dbReference type="Pfam" id="PF16326">
    <property type="entry name" value="ABC_tran_CTD"/>
    <property type="match status" value="1"/>
</dbReference>
<dbReference type="CDD" id="cd03221">
    <property type="entry name" value="ABCF_EF-3"/>
    <property type="match status" value="2"/>
</dbReference>
<accession>A0A644WWN6</accession>
<gene>
    <name evidence="6" type="primary">yheS_21</name>
    <name evidence="6" type="ORF">SDC9_54209</name>
</gene>
<feature type="coiled-coil region" evidence="4">
    <location>
        <begin position="571"/>
        <end position="631"/>
    </location>
</feature>
<evidence type="ECO:0000256" key="2">
    <source>
        <dbReference type="ARBA" id="ARBA00022741"/>
    </source>
</evidence>
<dbReference type="FunFam" id="3.40.50.300:FF:000309">
    <property type="entry name" value="ABC transporter ATP-binding protein"/>
    <property type="match status" value="1"/>
</dbReference>
<organism evidence="6">
    <name type="scientific">bioreactor metagenome</name>
    <dbReference type="NCBI Taxonomy" id="1076179"/>
    <lineage>
        <taxon>unclassified sequences</taxon>
        <taxon>metagenomes</taxon>
        <taxon>ecological metagenomes</taxon>
    </lineage>
</organism>
<evidence type="ECO:0000256" key="1">
    <source>
        <dbReference type="ARBA" id="ARBA00022737"/>
    </source>
</evidence>
<name>A0A644WWN6_9ZZZZ</name>
<dbReference type="EMBL" id="VSSQ01001388">
    <property type="protein sequence ID" value="MPM07898.1"/>
    <property type="molecule type" value="Genomic_DNA"/>
</dbReference>
<keyword evidence="4" id="KW-0175">Coiled coil</keyword>
<comment type="caution">
    <text evidence="6">The sequence shown here is derived from an EMBL/GenBank/DDBJ whole genome shotgun (WGS) entry which is preliminary data.</text>
</comment>
<dbReference type="InterPro" id="IPR032781">
    <property type="entry name" value="ABC_tran_Xtn"/>
</dbReference>
<dbReference type="Gene3D" id="3.40.50.300">
    <property type="entry name" value="P-loop containing nucleotide triphosphate hydrolases"/>
    <property type="match status" value="2"/>
</dbReference>
<feature type="coiled-coil region" evidence="4">
    <location>
        <begin position="249"/>
        <end position="286"/>
    </location>
</feature>
<keyword evidence="2" id="KW-0547">Nucleotide-binding</keyword>
<dbReference type="InterPro" id="IPR003593">
    <property type="entry name" value="AAA+_ATPase"/>
</dbReference>
<dbReference type="GO" id="GO:0016887">
    <property type="term" value="F:ATP hydrolysis activity"/>
    <property type="evidence" value="ECO:0007669"/>
    <property type="project" value="InterPro"/>
</dbReference>
<dbReference type="AlphaFoldDB" id="A0A644WWN6"/>
<dbReference type="PANTHER" id="PTHR42855:SF2">
    <property type="entry name" value="DRUG RESISTANCE ABC TRANSPORTER,ATP-BINDING PROTEIN"/>
    <property type="match status" value="1"/>
</dbReference>
<dbReference type="InterPro" id="IPR027417">
    <property type="entry name" value="P-loop_NTPase"/>
</dbReference>
<feature type="domain" description="ABC transporter" evidence="5">
    <location>
        <begin position="333"/>
        <end position="546"/>
    </location>
</feature>
<proteinExistence type="predicted"/>
<dbReference type="Pfam" id="PF12848">
    <property type="entry name" value="ABC_tran_Xtn"/>
    <property type="match status" value="1"/>
</dbReference>
<dbReference type="InterPro" id="IPR017871">
    <property type="entry name" value="ABC_transporter-like_CS"/>
</dbReference>
<evidence type="ECO:0000313" key="6">
    <source>
        <dbReference type="EMBL" id="MPM07898.1"/>
    </source>
</evidence>